<dbReference type="InterPro" id="IPR042099">
    <property type="entry name" value="ANL_N_sf"/>
</dbReference>
<dbReference type="GO" id="GO:0016020">
    <property type="term" value="C:membrane"/>
    <property type="evidence" value="ECO:0007669"/>
    <property type="project" value="TreeGrafter"/>
</dbReference>
<dbReference type="PANTHER" id="PTHR43272">
    <property type="entry name" value="LONG-CHAIN-FATTY-ACID--COA LIGASE"/>
    <property type="match status" value="1"/>
</dbReference>
<sequence length="567" mass="62997">MTAYRTPLEQFNINVDQHPDKVWLHQPVDREWHTYTWLEADITARKVAKGLLDSGLVEGDKVSIIAKNSAEWYICDLAIMMAGLVSVPIYPTASADNIKYVLEHSGAKAVFIGKLDDTKELSKALPESLVTIAMPSAKVDCKLDWHAWLSMLTPLEKINTPSLNDTFSIIYTSGSTGLAKGVELSYLNVASSATSGSEIFFQPGETRVMSYLPLAHITERCVVELPSIYNPAEVFFTESIDTFIEDVKYARPTAFLSVPRLWTKFQSKILAKMPNNRLQLLLKIPFIGQIVARKIRENLGLQDTVLFGSGSAPISPEVLLWFHKIGISIGEGWGMTETSGLSCSNVPFDFEHLGTIGTPQPCVEMKLSEEGEVLIKGDAVFSGYYANEEATKAAFEEGWFKTGDKAELNADGSWRIIGRVKEQFKTSKGKYVSPVPIESSLGRNPDIEQVCVMGIGRKQPIALIVLGGGTPSTAAHVRKELKATLRKVNRELEAHERLDHLIVVEQPWSIENGLLTPTLKLKRDQIEQRYEHLLNLNLPYEVILESKITKESEHSTTSYTKKVATSA</sequence>
<dbReference type="Gene3D" id="3.40.50.12780">
    <property type="entry name" value="N-terminal domain of ligase-like"/>
    <property type="match status" value="1"/>
</dbReference>
<evidence type="ECO:0000256" key="2">
    <source>
        <dbReference type="ARBA" id="ARBA00022840"/>
    </source>
</evidence>
<gene>
    <name evidence="5" type="ORF">VFDL14_09855</name>
</gene>
<dbReference type="InterPro" id="IPR045851">
    <property type="entry name" value="AMP-bd_C_sf"/>
</dbReference>
<accession>A0A066UPV0</accession>
<dbReference type="Pfam" id="PF00501">
    <property type="entry name" value="AMP-binding"/>
    <property type="match status" value="1"/>
</dbReference>
<name>A0A066UPV0_9VIBR</name>
<evidence type="ECO:0000256" key="3">
    <source>
        <dbReference type="ARBA" id="ARBA00024484"/>
    </source>
</evidence>
<comment type="caution">
    <text evidence="5">The sequence shown here is derived from an EMBL/GenBank/DDBJ whole genome shotgun (WGS) entry which is preliminary data.</text>
</comment>
<dbReference type="InterPro" id="IPR000873">
    <property type="entry name" value="AMP-dep_synth/lig_dom"/>
</dbReference>
<dbReference type="PROSITE" id="PS00455">
    <property type="entry name" value="AMP_BINDING"/>
    <property type="match status" value="1"/>
</dbReference>
<dbReference type="EMBL" id="JFFR01000033">
    <property type="protein sequence ID" value="KDN26193.1"/>
    <property type="molecule type" value="Genomic_DNA"/>
</dbReference>
<dbReference type="PANTHER" id="PTHR43272:SF33">
    <property type="entry name" value="AMP-BINDING DOMAIN-CONTAINING PROTEIN-RELATED"/>
    <property type="match status" value="1"/>
</dbReference>
<dbReference type="SUPFAM" id="SSF56801">
    <property type="entry name" value="Acetyl-CoA synthetase-like"/>
    <property type="match status" value="1"/>
</dbReference>
<protein>
    <submittedName>
        <fullName evidence="5">AMP-dependent synthetase</fullName>
    </submittedName>
</protein>
<dbReference type="OrthoDB" id="9803968at2"/>
<keyword evidence="6" id="KW-1185">Reference proteome</keyword>
<evidence type="ECO:0000313" key="6">
    <source>
        <dbReference type="Proteomes" id="UP000027219"/>
    </source>
</evidence>
<keyword evidence="2" id="KW-0067">ATP-binding</keyword>
<dbReference type="RefSeq" id="WP_050487498.1">
    <property type="nucleotide sequence ID" value="NZ_JFFR01000033.1"/>
</dbReference>
<dbReference type="Proteomes" id="UP000027219">
    <property type="component" value="Unassembled WGS sequence"/>
</dbReference>
<dbReference type="Gene3D" id="3.30.300.30">
    <property type="match status" value="1"/>
</dbReference>
<dbReference type="InterPro" id="IPR020845">
    <property type="entry name" value="AMP-binding_CS"/>
</dbReference>
<proteinExistence type="predicted"/>
<dbReference type="STRING" id="212667.VFDL14_09855"/>
<comment type="catalytic activity">
    <reaction evidence="3">
        <text>a long-chain fatty acid + ATP + CoA = a long-chain fatty acyl-CoA + AMP + diphosphate</text>
        <dbReference type="Rhea" id="RHEA:15421"/>
        <dbReference type="ChEBI" id="CHEBI:30616"/>
        <dbReference type="ChEBI" id="CHEBI:33019"/>
        <dbReference type="ChEBI" id="CHEBI:57287"/>
        <dbReference type="ChEBI" id="CHEBI:57560"/>
        <dbReference type="ChEBI" id="CHEBI:83139"/>
        <dbReference type="ChEBI" id="CHEBI:456215"/>
        <dbReference type="EC" id="6.2.1.3"/>
    </reaction>
    <physiologicalReaction direction="left-to-right" evidence="3">
        <dbReference type="Rhea" id="RHEA:15422"/>
    </physiologicalReaction>
</comment>
<feature type="domain" description="AMP-dependent synthetase/ligase" evidence="4">
    <location>
        <begin position="14"/>
        <end position="385"/>
    </location>
</feature>
<dbReference type="AlphaFoldDB" id="A0A066UPV0"/>
<evidence type="ECO:0000313" key="5">
    <source>
        <dbReference type="EMBL" id="KDN26193.1"/>
    </source>
</evidence>
<reference evidence="5 6" key="1">
    <citation type="submission" date="2014-02" db="EMBL/GenBank/DDBJ databases">
        <title>Vibrio fortis Dalian14 Genome Sequencing.</title>
        <authorList>
            <person name="Wang Y."/>
            <person name="Song L."/>
            <person name="Liu G."/>
            <person name="Ding J."/>
        </authorList>
    </citation>
    <scope>NUCLEOTIDE SEQUENCE [LARGE SCALE GENOMIC DNA]</scope>
    <source>
        <strain evidence="5 6">Dalian14</strain>
    </source>
</reference>
<organism evidence="5 6">
    <name type="scientific">Vibrio fortis</name>
    <dbReference type="NCBI Taxonomy" id="212667"/>
    <lineage>
        <taxon>Bacteria</taxon>
        <taxon>Pseudomonadati</taxon>
        <taxon>Pseudomonadota</taxon>
        <taxon>Gammaproteobacteria</taxon>
        <taxon>Vibrionales</taxon>
        <taxon>Vibrionaceae</taxon>
        <taxon>Vibrio</taxon>
    </lineage>
</organism>
<keyword evidence="1" id="KW-0547">Nucleotide-binding</keyword>
<dbReference type="Pfam" id="PF23562">
    <property type="entry name" value="AMP-binding_C_3"/>
    <property type="match status" value="1"/>
</dbReference>
<evidence type="ECO:0000256" key="1">
    <source>
        <dbReference type="ARBA" id="ARBA00022741"/>
    </source>
</evidence>
<evidence type="ECO:0000259" key="4">
    <source>
        <dbReference type="Pfam" id="PF00501"/>
    </source>
</evidence>
<dbReference type="GO" id="GO:0005524">
    <property type="term" value="F:ATP binding"/>
    <property type="evidence" value="ECO:0007669"/>
    <property type="project" value="UniProtKB-KW"/>
</dbReference>
<dbReference type="GO" id="GO:0004467">
    <property type="term" value="F:long-chain fatty acid-CoA ligase activity"/>
    <property type="evidence" value="ECO:0007669"/>
    <property type="project" value="UniProtKB-EC"/>
</dbReference>